<comment type="catalytic activity">
    <reaction evidence="9">
        <text>nicotinate beta-D-ribonucleotide + CO2 + diphosphate = quinolinate + 5-phospho-alpha-D-ribose 1-diphosphate + 2 H(+)</text>
        <dbReference type="Rhea" id="RHEA:12733"/>
        <dbReference type="ChEBI" id="CHEBI:15378"/>
        <dbReference type="ChEBI" id="CHEBI:16526"/>
        <dbReference type="ChEBI" id="CHEBI:29959"/>
        <dbReference type="ChEBI" id="CHEBI:33019"/>
        <dbReference type="ChEBI" id="CHEBI:57502"/>
        <dbReference type="ChEBI" id="CHEBI:58017"/>
        <dbReference type="EC" id="2.4.2.19"/>
    </reaction>
</comment>
<proteinExistence type="inferred from homology"/>
<dbReference type="NCBIfam" id="TIGR00078">
    <property type="entry name" value="nadC"/>
    <property type="match status" value="1"/>
</dbReference>
<dbReference type="EC" id="2.4.2.19" evidence="4"/>
<evidence type="ECO:0000256" key="8">
    <source>
        <dbReference type="ARBA" id="ARBA00033102"/>
    </source>
</evidence>
<keyword evidence="14" id="KW-1185">Reference proteome</keyword>
<keyword evidence="5" id="KW-0662">Pyridine nucleotide biosynthesis</keyword>
<comment type="similarity">
    <text evidence="3 10">Belongs to the NadC/ModD family.</text>
</comment>
<dbReference type="GO" id="GO:0004514">
    <property type="term" value="F:nicotinate-nucleotide diphosphorylase (carboxylating) activity"/>
    <property type="evidence" value="ECO:0007669"/>
    <property type="project" value="UniProtKB-EC"/>
</dbReference>
<dbReference type="InterPro" id="IPR027277">
    <property type="entry name" value="NadC/ModD"/>
</dbReference>
<dbReference type="EMBL" id="JAKIJS010000001">
    <property type="protein sequence ID" value="MCF6136380.1"/>
    <property type="molecule type" value="Genomic_DNA"/>
</dbReference>
<evidence type="ECO:0000256" key="6">
    <source>
        <dbReference type="ARBA" id="ARBA00022676"/>
    </source>
</evidence>
<dbReference type="InterPro" id="IPR036068">
    <property type="entry name" value="Nicotinate_pribotase-like_C"/>
</dbReference>
<evidence type="ECO:0000259" key="12">
    <source>
        <dbReference type="Pfam" id="PF02749"/>
    </source>
</evidence>
<dbReference type="Proteomes" id="UP001649381">
    <property type="component" value="Unassembled WGS sequence"/>
</dbReference>
<evidence type="ECO:0000256" key="10">
    <source>
        <dbReference type="PIRNR" id="PIRNR006250"/>
    </source>
</evidence>
<reference evidence="13 14" key="1">
    <citation type="submission" date="2022-01" db="EMBL/GenBank/DDBJ databases">
        <title>Alkalihalobacillus sp. EGI L200015, a novel bacterium isolated from a salt lake sediment.</title>
        <authorList>
            <person name="Gao L."/>
            <person name="Fang B.-Z."/>
            <person name="Li W.-J."/>
        </authorList>
    </citation>
    <scope>NUCLEOTIDE SEQUENCE [LARGE SCALE GENOMIC DNA]</scope>
    <source>
        <strain evidence="13 14">KCTC 12718</strain>
    </source>
</reference>
<feature type="domain" description="Quinolinate phosphoribosyl transferase N-terminal" evidence="12">
    <location>
        <begin position="22"/>
        <end position="107"/>
    </location>
</feature>
<dbReference type="PIRSF" id="PIRSF006250">
    <property type="entry name" value="NadC_ModD"/>
    <property type="match status" value="1"/>
</dbReference>
<evidence type="ECO:0000256" key="9">
    <source>
        <dbReference type="ARBA" id="ARBA00047445"/>
    </source>
</evidence>
<evidence type="ECO:0000313" key="14">
    <source>
        <dbReference type="Proteomes" id="UP001649381"/>
    </source>
</evidence>
<feature type="domain" description="Quinolinate phosphoribosyl transferase C-terminal" evidence="11">
    <location>
        <begin position="109"/>
        <end position="274"/>
    </location>
</feature>
<dbReference type="RefSeq" id="WP_236330975.1">
    <property type="nucleotide sequence ID" value="NZ_JAKIJS010000001.1"/>
</dbReference>
<sequence length="278" mass="30676">MNRLKVRQDLERFFLEDIASCDLTSQLLFSQDQFGHGKIFMKEKGVFSGESVIVEGFRLISDTIHVDMMVHDGQQLNKGDTIAILSGPVGKILEGERVVLNLIQRMSGIATQTFRAKNLLEGDSIKVCDTRKTTPGLRMFEKYAVRCGGGVNHRLTLDGGVMIKDNHIAMYGNINVAVAQVRKALGPMTKIEVETETVDQVREAVEAKADIIMFDNRTPEEIRELVELVPGHIVTEASGGITLNNLASYKNCGVDFISLGALTHSVKSLDISLELEVE</sequence>
<evidence type="ECO:0000256" key="1">
    <source>
        <dbReference type="ARBA" id="ARBA00003237"/>
    </source>
</evidence>
<dbReference type="PANTHER" id="PTHR32179:SF3">
    <property type="entry name" value="NICOTINATE-NUCLEOTIDE PYROPHOSPHORYLASE [CARBOXYLATING]"/>
    <property type="match status" value="1"/>
</dbReference>
<keyword evidence="6 10" id="KW-0328">Glycosyltransferase</keyword>
<evidence type="ECO:0000256" key="5">
    <source>
        <dbReference type="ARBA" id="ARBA00022642"/>
    </source>
</evidence>
<dbReference type="CDD" id="cd01572">
    <property type="entry name" value="QPRTase"/>
    <property type="match status" value="1"/>
</dbReference>
<gene>
    <name evidence="13" type="primary">nadC</name>
    <name evidence="13" type="ORF">L2716_01475</name>
</gene>
<evidence type="ECO:0000259" key="11">
    <source>
        <dbReference type="Pfam" id="PF01729"/>
    </source>
</evidence>
<dbReference type="InterPro" id="IPR022412">
    <property type="entry name" value="Quinolinate_PRibosylTrfase_N"/>
</dbReference>
<keyword evidence="7 10" id="KW-0808">Transferase</keyword>
<evidence type="ECO:0000256" key="4">
    <source>
        <dbReference type="ARBA" id="ARBA00011944"/>
    </source>
</evidence>
<dbReference type="PANTHER" id="PTHR32179">
    <property type="entry name" value="NICOTINATE-NUCLEOTIDE PYROPHOSPHORYLASE [CARBOXYLATING]"/>
    <property type="match status" value="1"/>
</dbReference>
<comment type="pathway">
    <text evidence="2">Cofactor biosynthesis; NAD(+) biosynthesis; nicotinate D-ribonucleotide from quinolinate: step 1/1.</text>
</comment>
<dbReference type="InterPro" id="IPR037128">
    <property type="entry name" value="Quinolinate_PRibosylTase_N_sf"/>
</dbReference>
<evidence type="ECO:0000313" key="13">
    <source>
        <dbReference type="EMBL" id="MCF6136380.1"/>
    </source>
</evidence>
<evidence type="ECO:0000256" key="7">
    <source>
        <dbReference type="ARBA" id="ARBA00022679"/>
    </source>
</evidence>
<dbReference type="InterPro" id="IPR004393">
    <property type="entry name" value="NadC"/>
</dbReference>
<name>A0ABS9GXG2_9BACL</name>
<dbReference type="InterPro" id="IPR002638">
    <property type="entry name" value="Quinolinate_PRibosylTrfase_C"/>
</dbReference>
<dbReference type="InterPro" id="IPR013785">
    <property type="entry name" value="Aldolase_TIM"/>
</dbReference>
<comment type="function">
    <text evidence="1">Involved in the catabolism of quinolinic acid (QA).</text>
</comment>
<dbReference type="Gene3D" id="3.20.20.70">
    <property type="entry name" value="Aldolase class I"/>
    <property type="match status" value="1"/>
</dbReference>
<dbReference type="Gene3D" id="3.90.1170.20">
    <property type="entry name" value="Quinolinate phosphoribosyl transferase, N-terminal domain"/>
    <property type="match status" value="1"/>
</dbReference>
<accession>A0ABS9GXG2</accession>
<protein>
    <recommendedName>
        <fullName evidence="4">nicotinate-nucleotide diphosphorylase (carboxylating)</fullName>
        <ecNumber evidence="4">2.4.2.19</ecNumber>
    </recommendedName>
    <alternativeName>
        <fullName evidence="8">Quinolinate phosphoribosyltransferase [decarboxylating]</fullName>
    </alternativeName>
</protein>
<evidence type="ECO:0000256" key="3">
    <source>
        <dbReference type="ARBA" id="ARBA00009400"/>
    </source>
</evidence>
<evidence type="ECO:0000256" key="2">
    <source>
        <dbReference type="ARBA" id="ARBA00004893"/>
    </source>
</evidence>
<dbReference type="SUPFAM" id="SSF51690">
    <property type="entry name" value="Nicotinate/Quinolinate PRTase C-terminal domain-like"/>
    <property type="match status" value="1"/>
</dbReference>
<organism evidence="13 14">
    <name type="scientific">Pseudalkalibacillus berkeleyi</name>
    <dbReference type="NCBI Taxonomy" id="1069813"/>
    <lineage>
        <taxon>Bacteria</taxon>
        <taxon>Bacillati</taxon>
        <taxon>Bacillota</taxon>
        <taxon>Bacilli</taxon>
        <taxon>Bacillales</taxon>
        <taxon>Fictibacillaceae</taxon>
        <taxon>Pseudalkalibacillus</taxon>
    </lineage>
</organism>
<dbReference type="SUPFAM" id="SSF54675">
    <property type="entry name" value="Nicotinate/Quinolinate PRTase N-terminal domain-like"/>
    <property type="match status" value="1"/>
</dbReference>
<dbReference type="Pfam" id="PF01729">
    <property type="entry name" value="QRPTase_C"/>
    <property type="match status" value="1"/>
</dbReference>
<comment type="caution">
    <text evidence="13">The sequence shown here is derived from an EMBL/GenBank/DDBJ whole genome shotgun (WGS) entry which is preliminary data.</text>
</comment>
<dbReference type="Pfam" id="PF02749">
    <property type="entry name" value="QRPTase_N"/>
    <property type="match status" value="1"/>
</dbReference>